<gene>
    <name evidence="2" type="ORF">E2605_15760</name>
</gene>
<organism evidence="2 3">
    <name type="scientific">Dysgonomonas capnocytophagoides</name>
    <dbReference type="NCBI Taxonomy" id="45254"/>
    <lineage>
        <taxon>Bacteria</taxon>
        <taxon>Pseudomonadati</taxon>
        <taxon>Bacteroidota</taxon>
        <taxon>Bacteroidia</taxon>
        <taxon>Bacteroidales</taxon>
        <taxon>Dysgonomonadaceae</taxon>
        <taxon>Dysgonomonas</taxon>
    </lineage>
</organism>
<accession>A0A4Y8KW63</accession>
<dbReference type="STRING" id="1121485.GCA_000426485_01380"/>
<dbReference type="SUPFAM" id="SSF48452">
    <property type="entry name" value="TPR-like"/>
    <property type="match status" value="3"/>
</dbReference>
<dbReference type="Pfam" id="PF13428">
    <property type="entry name" value="TPR_14"/>
    <property type="match status" value="1"/>
</dbReference>
<dbReference type="Proteomes" id="UP000297861">
    <property type="component" value="Unassembled WGS sequence"/>
</dbReference>
<dbReference type="OrthoDB" id="9803982at2"/>
<comment type="caution">
    <text evidence="2">The sequence shown here is derived from an EMBL/GenBank/DDBJ whole genome shotgun (WGS) entry which is preliminary data.</text>
</comment>
<evidence type="ECO:0000313" key="3">
    <source>
        <dbReference type="Proteomes" id="UP000297861"/>
    </source>
</evidence>
<name>A0A4Y8KW63_9BACT</name>
<dbReference type="InterPro" id="IPR019734">
    <property type="entry name" value="TPR_rpt"/>
</dbReference>
<feature type="repeat" description="TPR" evidence="1">
    <location>
        <begin position="128"/>
        <end position="161"/>
    </location>
</feature>
<dbReference type="PROSITE" id="PS50005">
    <property type="entry name" value="TPR"/>
    <property type="match status" value="4"/>
</dbReference>
<feature type="repeat" description="TPR" evidence="1">
    <location>
        <begin position="162"/>
        <end position="195"/>
    </location>
</feature>
<protein>
    <submittedName>
        <fullName evidence="2">Tetratricopeptide repeat protein</fullName>
    </submittedName>
</protein>
<dbReference type="AlphaFoldDB" id="A0A4Y8KW63"/>
<feature type="repeat" description="TPR" evidence="1">
    <location>
        <begin position="27"/>
        <end position="60"/>
    </location>
</feature>
<proteinExistence type="predicted"/>
<dbReference type="PANTHER" id="PTHR12558">
    <property type="entry name" value="CELL DIVISION CYCLE 16,23,27"/>
    <property type="match status" value="1"/>
</dbReference>
<evidence type="ECO:0000313" key="2">
    <source>
        <dbReference type="EMBL" id="TFD94215.1"/>
    </source>
</evidence>
<feature type="repeat" description="TPR" evidence="1">
    <location>
        <begin position="196"/>
        <end position="229"/>
    </location>
</feature>
<dbReference type="EMBL" id="SOML01000011">
    <property type="protein sequence ID" value="TFD94215.1"/>
    <property type="molecule type" value="Genomic_DNA"/>
</dbReference>
<dbReference type="InterPro" id="IPR011990">
    <property type="entry name" value="TPR-like_helical_dom_sf"/>
</dbReference>
<dbReference type="Gene3D" id="1.25.40.10">
    <property type="entry name" value="Tetratricopeptide repeat domain"/>
    <property type="match status" value="3"/>
</dbReference>
<keyword evidence="3" id="KW-1185">Reference proteome</keyword>
<keyword evidence="1" id="KW-0802">TPR repeat</keyword>
<dbReference type="PANTHER" id="PTHR12558:SF13">
    <property type="entry name" value="CELL DIVISION CYCLE PROTEIN 27 HOMOLOG"/>
    <property type="match status" value="1"/>
</dbReference>
<reference evidence="2 3" key="1">
    <citation type="submission" date="2019-03" db="EMBL/GenBank/DDBJ databases">
        <title>San Antonio Military Medical Center submission to MRSN (WRAIR), pending publication.</title>
        <authorList>
            <person name="Blyth D.M."/>
            <person name="Mccarthy S.L."/>
            <person name="Schall S.E."/>
            <person name="Stam J.A."/>
            <person name="Ong A.C."/>
            <person name="Mcgann P.T."/>
        </authorList>
    </citation>
    <scope>NUCLEOTIDE SEQUENCE [LARGE SCALE GENOMIC DNA]</scope>
    <source>
        <strain evidence="2 3">MRSN571793</strain>
    </source>
</reference>
<sequence length="474" mass="55128">MAERDISDLIARYEQMLVSGKSVYFDADEYDELAEYYDKLDDLDSARDIVAQGLRIHPENERLMLKSARFMIYDGKYTEALYFLNAHFGTYDFEMYLMKIECLLNMGLYAEAYQLTSEVLNDDETELDIILSELGFLYLEAEYYDEAILYLEKSLEYDSSNREVLDDLAYGYEAKGDFESAIRICNKILDLDPYSLEGWLMLGKLHSLNGGYENAIDAFDFALTLDERDLTALKLKAHCLVLSGRTEDAVEVLKQCLELYPEDDSIYLSLADSYMELELYDDMLVYIEAYEKYAGENTESVAKKAYAYLLKGDLEQARMFIDQILSTNPESFEANMIAGELNYRLDNMSEAETFYLKALSIHQSDTEDVLEKLVSVNVKQGNLVKAIDWQKRILGIDSSALALRRLALLYLEKGDKENYRMTLDSFSDEELESFYVLFYQDEDVEQIPEDRRSYLLNRLYEAFDCRLLYKNMKY</sequence>
<dbReference type="SMART" id="SM00028">
    <property type="entry name" value="TPR"/>
    <property type="match status" value="8"/>
</dbReference>
<dbReference type="Pfam" id="PF13181">
    <property type="entry name" value="TPR_8"/>
    <property type="match status" value="1"/>
</dbReference>
<dbReference type="Pfam" id="PF13432">
    <property type="entry name" value="TPR_16"/>
    <property type="match status" value="1"/>
</dbReference>
<dbReference type="Pfam" id="PF12895">
    <property type="entry name" value="ANAPC3"/>
    <property type="match status" value="1"/>
</dbReference>
<dbReference type="RefSeq" id="WP_026625568.1">
    <property type="nucleotide sequence ID" value="NZ_AP028867.1"/>
</dbReference>
<evidence type="ECO:0000256" key="1">
    <source>
        <dbReference type="PROSITE-ProRule" id="PRU00339"/>
    </source>
</evidence>